<name>A0A929KZA8_9SPHI</name>
<dbReference type="SUPFAM" id="SSF52172">
    <property type="entry name" value="CheY-like"/>
    <property type="match status" value="1"/>
</dbReference>
<dbReference type="PROSITE" id="PS50930">
    <property type="entry name" value="HTH_LYTTR"/>
    <property type="match status" value="1"/>
</dbReference>
<sequence length="232" mass="25804">MQIKCIAIDDEPRALSVITELASKVPFLEMKGAFRSGIDALTYLSPTRIDLIFLDIHMPDLTGLQVLEALPYQPIIIFTTAYAEYALQSYDWNTADYLLKPIDQQRFLKAVNKAAGMLRAAATDNTAKAAQADDILIKSGVQTHRVLLNDILYVEASGNYVVVVTNNKRIVSLSSLTDIEARLPKANFVRVHRSFIIALKHLSLIENHQVKIGDHDVPVGRSYRDALKLISG</sequence>
<dbReference type="GO" id="GO:0000156">
    <property type="term" value="F:phosphorelay response regulator activity"/>
    <property type="evidence" value="ECO:0007669"/>
    <property type="project" value="InterPro"/>
</dbReference>
<dbReference type="InterPro" id="IPR011006">
    <property type="entry name" value="CheY-like_superfamily"/>
</dbReference>
<dbReference type="PROSITE" id="PS50110">
    <property type="entry name" value="RESPONSE_REGULATORY"/>
    <property type="match status" value="1"/>
</dbReference>
<dbReference type="InterPro" id="IPR046947">
    <property type="entry name" value="LytR-like"/>
</dbReference>
<evidence type="ECO:0000313" key="4">
    <source>
        <dbReference type="EMBL" id="MBE9664464.1"/>
    </source>
</evidence>
<dbReference type="Proteomes" id="UP000622475">
    <property type="component" value="Unassembled WGS sequence"/>
</dbReference>
<dbReference type="Gene3D" id="3.40.50.2300">
    <property type="match status" value="1"/>
</dbReference>
<feature type="domain" description="HTH LytTR-type" evidence="3">
    <location>
        <begin position="135"/>
        <end position="232"/>
    </location>
</feature>
<keyword evidence="5" id="KW-1185">Reference proteome</keyword>
<dbReference type="EMBL" id="JADFFL010000012">
    <property type="protein sequence ID" value="MBE9664464.1"/>
    <property type="molecule type" value="Genomic_DNA"/>
</dbReference>
<dbReference type="InterPro" id="IPR001789">
    <property type="entry name" value="Sig_transdc_resp-reg_receiver"/>
</dbReference>
<dbReference type="PANTHER" id="PTHR37299">
    <property type="entry name" value="TRANSCRIPTIONAL REGULATOR-RELATED"/>
    <property type="match status" value="1"/>
</dbReference>
<evidence type="ECO:0000259" key="3">
    <source>
        <dbReference type="PROSITE" id="PS50930"/>
    </source>
</evidence>
<evidence type="ECO:0000256" key="1">
    <source>
        <dbReference type="PROSITE-ProRule" id="PRU00169"/>
    </source>
</evidence>
<evidence type="ECO:0000313" key="5">
    <source>
        <dbReference type="Proteomes" id="UP000622475"/>
    </source>
</evidence>
<dbReference type="Pfam" id="PF04397">
    <property type="entry name" value="LytTR"/>
    <property type="match status" value="1"/>
</dbReference>
<dbReference type="InterPro" id="IPR007492">
    <property type="entry name" value="LytTR_DNA-bd_dom"/>
</dbReference>
<accession>A0A929KZA8</accession>
<dbReference type="SMART" id="SM00850">
    <property type="entry name" value="LytTR"/>
    <property type="match status" value="1"/>
</dbReference>
<dbReference type="AlphaFoldDB" id="A0A929KZA8"/>
<dbReference type="SMART" id="SM00448">
    <property type="entry name" value="REC"/>
    <property type="match status" value="1"/>
</dbReference>
<feature type="modified residue" description="4-aspartylphosphate" evidence="1">
    <location>
        <position position="55"/>
    </location>
</feature>
<reference evidence="4" key="1">
    <citation type="submission" date="2020-10" db="EMBL/GenBank/DDBJ databases">
        <title>Mucilaginibacter mali sp. nov., isolated from rhizosphere soil of apple orchard.</title>
        <authorList>
            <person name="Lee J.-S."/>
            <person name="Kim H.S."/>
            <person name="Kim J.-S."/>
        </authorList>
    </citation>
    <scope>NUCLEOTIDE SEQUENCE</scope>
    <source>
        <strain evidence="4">KCTC 22746</strain>
    </source>
</reference>
<proteinExistence type="predicted"/>
<feature type="domain" description="Response regulatory" evidence="2">
    <location>
        <begin position="4"/>
        <end position="115"/>
    </location>
</feature>
<dbReference type="PANTHER" id="PTHR37299:SF1">
    <property type="entry name" value="STAGE 0 SPORULATION PROTEIN A HOMOLOG"/>
    <property type="match status" value="1"/>
</dbReference>
<dbReference type="Pfam" id="PF00072">
    <property type="entry name" value="Response_reg"/>
    <property type="match status" value="1"/>
</dbReference>
<protein>
    <submittedName>
        <fullName evidence="4">Response regulator transcription factor</fullName>
    </submittedName>
</protein>
<comment type="caution">
    <text evidence="4">The sequence shown here is derived from an EMBL/GenBank/DDBJ whole genome shotgun (WGS) entry which is preliminary data.</text>
</comment>
<dbReference type="RefSeq" id="WP_194113783.1">
    <property type="nucleotide sequence ID" value="NZ_JADFFL010000012.1"/>
</dbReference>
<dbReference type="GO" id="GO:0003677">
    <property type="term" value="F:DNA binding"/>
    <property type="evidence" value="ECO:0007669"/>
    <property type="project" value="InterPro"/>
</dbReference>
<gene>
    <name evidence="4" type="ORF">IRJ16_21465</name>
</gene>
<dbReference type="Gene3D" id="2.40.50.1020">
    <property type="entry name" value="LytTr DNA-binding domain"/>
    <property type="match status" value="1"/>
</dbReference>
<keyword evidence="1" id="KW-0597">Phosphoprotein</keyword>
<organism evidence="4 5">
    <name type="scientific">Mucilaginibacter myungsuensis</name>
    <dbReference type="NCBI Taxonomy" id="649104"/>
    <lineage>
        <taxon>Bacteria</taxon>
        <taxon>Pseudomonadati</taxon>
        <taxon>Bacteroidota</taxon>
        <taxon>Sphingobacteriia</taxon>
        <taxon>Sphingobacteriales</taxon>
        <taxon>Sphingobacteriaceae</taxon>
        <taxon>Mucilaginibacter</taxon>
    </lineage>
</organism>
<evidence type="ECO:0000259" key="2">
    <source>
        <dbReference type="PROSITE" id="PS50110"/>
    </source>
</evidence>